<sequence>MEMAVKFLEDLEGISIHPDREDKWIWKEDASGVYTAGSGGTRSLCQPKLMKIRMITVVNPALDEALEILQKFAVDVYNGKVSEDRLRFGAPWRHPPQIDDPKLRMEWAKLQLMDFVQSLANTEFGVNYRIDYSEEIFDDPSTFALLQVGLLYAQRDPPFLRPISKGIQRCLACTAVDAAEFSQLDSFCVAQNDTRTLLSPFDGTKSMKVGEVHLKATYRILQYLREYNTDVDYAARSSAEAESSYGTRETMLVYQVEVDGYHGKVALESIVSERQCRLIKYVDCWMMDDRDRVDDNIGCLTQYSYLLYWSSNLL</sequence>
<dbReference type="Proteomes" id="UP000289340">
    <property type="component" value="Chromosome 20"/>
</dbReference>
<comment type="caution">
    <text evidence="1">The sequence shown here is derived from an EMBL/GenBank/DDBJ whole genome shotgun (WGS) entry which is preliminary data.</text>
</comment>
<gene>
    <name evidence="1" type="ORF">D0Y65_053249</name>
</gene>
<dbReference type="PANTHER" id="PTHR36017">
    <property type="entry name" value="EMBRYO DEFECTIVE 1381"/>
    <property type="match status" value="1"/>
</dbReference>
<dbReference type="PANTHER" id="PTHR36017:SF1">
    <property type="entry name" value="EMBRYO DEFECTIVE 1381"/>
    <property type="match status" value="1"/>
</dbReference>
<name>A0A445F177_GLYSO</name>
<evidence type="ECO:0000313" key="2">
    <source>
        <dbReference type="Proteomes" id="UP000289340"/>
    </source>
</evidence>
<keyword evidence="2" id="KW-1185">Reference proteome</keyword>
<reference evidence="1 2" key="1">
    <citation type="submission" date="2018-09" db="EMBL/GenBank/DDBJ databases">
        <title>A high-quality reference genome of wild soybean provides a powerful tool to mine soybean genomes.</title>
        <authorList>
            <person name="Xie M."/>
            <person name="Chung C.Y.L."/>
            <person name="Li M.-W."/>
            <person name="Wong F.-L."/>
            <person name="Chan T.-F."/>
            <person name="Lam H.-M."/>
        </authorList>
    </citation>
    <scope>NUCLEOTIDE SEQUENCE [LARGE SCALE GENOMIC DNA]</scope>
    <source>
        <strain evidence="2">cv. W05</strain>
        <tissue evidence="1">Hypocotyl of etiolated seedlings</tissue>
    </source>
</reference>
<accession>A0A445F177</accession>
<protein>
    <submittedName>
        <fullName evidence="1">Uncharacterized protein</fullName>
    </submittedName>
</protein>
<dbReference type="EMBL" id="QZWG01000020">
    <property type="protein sequence ID" value="RZB42591.1"/>
    <property type="molecule type" value="Genomic_DNA"/>
</dbReference>
<evidence type="ECO:0000313" key="1">
    <source>
        <dbReference type="EMBL" id="RZB42591.1"/>
    </source>
</evidence>
<proteinExistence type="predicted"/>
<organism evidence="1 2">
    <name type="scientific">Glycine soja</name>
    <name type="common">Wild soybean</name>
    <dbReference type="NCBI Taxonomy" id="3848"/>
    <lineage>
        <taxon>Eukaryota</taxon>
        <taxon>Viridiplantae</taxon>
        <taxon>Streptophyta</taxon>
        <taxon>Embryophyta</taxon>
        <taxon>Tracheophyta</taxon>
        <taxon>Spermatophyta</taxon>
        <taxon>Magnoliopsida</taxon>
        <taxon>eudicotyledons</taxon>
        <taxon>Gunneridae</taxon>
        <taxon>Pentapetalae</taxon>
        <taxon>rosids</taxon>
        <taxon>fabids</taxon>
        <taxon>Fabales</taxon>
        <taxon>Fabaceae</taxon>
        <taxon>Papilionoideae</taxon>
        <taxon>50 kb inversion clade</taxon>
        <taxon>NPAAA clade</taxon>
        <taxon>indigoferoid/millettioid clade</taxon>
        <taxon>Phaseoleae</taxon>
        <taxon>Glycine</taxon>
        <taxon>Glycine subgen. Soja</taxon>
    </lineage>
</organism>
<dbReference type="AlphaFoldDB" id="A0A445F177"/>